<evidence type="ECO:0000313" key="2">
    <source>
        <dbReference type="EMBL" id="EPQ51664.1"/>
    </source>
</evidence>
<feature type="region of interest" description="Disordered" evidence="1">
    <location>
        <begin position="248"/>
        <end position="275"/>
    </location>
</feature>
<feature type="compositionally biased region" description="Basic residues" evidence="1">
    <location>
        <begin position="71"/>
        <end position="96"/>
    </location>
</feature>
<name>S7RGI5_GLOTA</name>
<protein>
    <submittedName>
        <fullName evidence="2">Uncharacterized protein</fullName>
    </submittedName>
</protein>
<dbReference type="AlphaFoldDB" id="S7RGI5"/>
<keyword evidence="3" id="KW-1185">Reference proteome</keyword>
<dbReference type="GeneID" id="19309837"/>
<evidence type="ECO:0000313" key="3">
    <source>
        <dbReference type="Proteomes" id="UP000030669"/>
    </source>
</evidence>
<dbReference type="Proteomes" id="UP000030669">
    <property type="component" value="Unassembled WGS sequence"/>
</dbReference>
<feature type="region of interest" description="Disordered" evidence="1">
    <location>
        <begin position="62"/>
        <end position="116"/>
    </location>
</feature>
<evidence type="ECO:0000256" key="1">
    <source>
        <dbReference type="SAM" id="MobiDB-lite"/>
    </source>
</evidence>
<reference evidence="2 3" key="1">
    <citation type="journal article" date="2012" name="Science">
        <title>The Paleozoic origin of enzymatic lignin decomposition reconstructed from 31 fungal genomes.</title>
        <authorList>
            <person name="Floudas D."/>
            <person name="Binder M."/>
            <person name="Riley R."/>
            <person name="Barry K."/>
            <person name="Blanchette R.A."/>
            <person name="Henrissat B."/>
            <person name="Martinez A.T."/>
            <person name="Otillar R."/>
            <person name="Spatafora J.W."/>
            <person name="Yadav J.S."/>
            <person name="Aerts A."/>
            <person name="Benoit I."/>
            <person name="Boyd A."/>
            <person name="Carlson A."/>
            <person name="Copeland A."/>
            <person name="Coutinho P.M."/>
            <person name="de Vries R.P."/>
            <person name="Ferreira P."/>
            <person name="Findley K."/>
            <person name="Foster B."/>
            <person name="Gaskell J."/>
            <person name="Glotzer D."/>
            <person name="Gorecki P."/>
            <person name="Heitman J."/>
            <person name="Hesse C."/>
            <person name="Hori C."/>
            <person name="Igarashi K."/>
            <person name="Jurgens J.A."/>
            <person name="Kallen N."/>
            <person name="Kersten P."/>
            <person name="Kohler A."/>
            <person name="Kuees U."/>
            <person name="Kumar T.K.A."/>
            <person name="Kuo A."/>
            <person name="LaButti K."/>
            <person name="Larrondo L.F."/>
            <person name="Lindquist E."/>
            <person name="Ling A."/>
            <person name="Lombard V."/>
            <person name="Lucas S."/>
            <person name="Lundell T."/>
            <person name="Martin R."/>
            <person name="McLaughlin D.J."/>
            <person name="Morgenstern I."/>
            <person name="Morin E."/>
            <person name="Murat C."/>
            <person name="Nagy L.G."/>
            <person name="Nolan M."/>
            <person name="Ohm R.A."/>
            <person name="Patyshakuliyeva A."/>
            <person name="Rokas A."/>
            <person name="Ruiz-Duenas F.J."/>
            <person name="Sabat G."/>
            <person name="Salamov A."/>
            <person name="Samejima M."/>
            <person name="Schmutz J."/>
            <person name="Slot J.C."/>
            <person name="St John F."/>
            <person name="Stenlid J."/>
            <person name="Sun H."/>
            <person name="Sun S."/>
            <person name="Syed K."/>
            <person name="Tsang A."/>
            <person name="Wiebenga A."/>
            <person name="Young D."/>
            <person name="Pisabarro A."/>
            <person name="Eastwood D.C."/>
            <person name="Martin F."/>
            <person name="Cullen D."/>
            <person name="Grigoriev I.V."/>
            <person name="Hibbett D.S."/>
        </authorList>
    </citation>
    <scope>NUCLEOTIDE SEQUENCE [LARGE SCALE GENOMIC DNA]</scope>
    <source>
        <strain evidence="2 3">ATCC 11539</strain>
    </source>
</reference>
<dbReference type="HOGENOM" id="CLU_1012118_0_0_1"/>
<dbReference type="RefSeq" id="XP_007870104.1">
    <property type="nucleotide sequence ID" value="XM_007871913.1"/>
</dbReference>
<gene>
    <name evidence="2" type="ORF">GLOTRDRAFT_96376</name>
</gene>
<organism evidence="2 3">
    <name type="scientific">Gloeophyllum trabeum (strain ATCC 11539 / FP-39264 / Madison 617)</name>
    <name type="common">Brown rot fungus</name>
    <dbReference type="NCBI Taxonomy" id="670483"/>
    <lineage>
        <taxon>Eukaryota</taxon>
        <taxon>Fungi</taxon>
        <taxon>Dikarya</taxon>
        <taxon>Basidiomycota</taxon>
        <taxon>Agaricomycotina</taxon>
        <taxon>Agaricomycetes</taxon>
        <taxon>Gloeophyllales</taxon>
        <taxon>Gloeophyllaceae</taxon>
        <taxon>Gloeophyllum</taxon>
    </lineage>
</organism>
<sequence>MAPVNSSPLEALPFSLSKTARALAEARKELDNLKAALATMSPSVDGLADSFDELQLQEQTVKTNRNARAAQCHKRRHRSSVKRHHPFNTPKRKRSSGHYPSQPDSGRSSWSNNDRGFEDMAMQGCYGLSTEQTWPMDADSKAFMVRDQTEARLERRSEGLNGVDGSSGFEEVVVPFSQLISPETLDWRAPPPDIGEISVAPRGSSGQQVSVSKAAGPFAPQSLLVSNGEMGVDNGATYLSPFALRPSKNIGSNGVVQGDEDLSPQMERMSLGQSY</sequence>
<feature type="compositionally biased region" description="Polar residues" evidence="1">
    <location>
        <begin position="98"/>
        <end position="114"/>
    </location>
</feature>
<proteinExistence type="predicted"/>
<accession>S7RGI5</accession>
<dbReference type="EMBL" id="KB469310">
    <property type="protein sequence ID" value="EPQ51664.1"/>
    <property type="molecule type" value="Genomic_DNA"/>
</dbReference>
<dbReference type="KEGG" id="gtr:GLOTRDRAFT_96376"/>